<evidence type="ECO:0000313" key="8">
    <source>
        <dbReference type="EMBL" id="GEO39998.1"/>
    </source>
</evidence>
<comment type="subunit">
    <text evidence="7">Forms a cylinder of 14 subunits composed of two heptameric rings stacked back-to-back. Interacts with the co-chaperonin GroES.</text>
</comment>
<evidence type="ECO:0000256" key="3">
    <source>
        <dbReference type="ARBA" id="ARBA00022840"/>
    </source>
</evidence>
<dbReference type="InterPro" id="IPR027410">
    <property type="entry name" value="TCP-1-like_intermed_sf"/>
</dbReference>
<dbReference type="NCBIfam" id="NF009487">
    <property type="entry name" value="PRK12849.1"/>
    <property type="match status" value="1"/>
</dbReference>
<keyword evidence="4" id="KW-0143">Chaperone</keyword>
<dbReference type="Proteomes" id="UP000321523">
    <property type="component" value="Unassembled WGS sequence"/>
</dbReference>
<dbReference type="PRINTS" id="PR00298">
    <property type="entry name" value="CHAPERONIN60"/>
</dbReference>
<protein>
    <recommendedName>
        <fullName evidence="7">60 kDa chaperonin</fullName>
    </recommendedName>
</protein>
<evidence type="ECO:0000256" key="1">
    <source>
        <dbReference type="ARBA" id="ARBA00006607"/>
    </source>
</evidence>
<comment type="function">
    <text evidence="7">Together with its co-chaperonin GroES, plays an essential role in assisting protein folding. The GroEL-GroES system forms a nano-cage that allows encapsulation of the non-native substrate proteins and provides a physical environment optimized to promote and accelerate protein folding.</text>
</comment>
<reference evidence="8 9" key="1">
    <citation type="submission" date="2019-07" db="EMBL/GenBank/DDBJ databases">
        <title>Whole genome shotgun sequence of Skermanella aerolata NBRC 106429.</title>
        <authorList>
            <person name="Hosoyama A."/>
            <person name="Uohara A."/>
            <person name="Ohji S."/>
            <person name="Ichikawa N."/>
        </authorList>
    </citation>
    <scope>NUCLEOTIDE SEQUENCE [LARGE SCALE GENOMIC DNA]</scope>
    <source>
        <strain evidence="8 9">NBRC 106429</strain>
    </source>
</reference>
<dbReference type="PANTHER" id="PTHR45633">
    <property type="entry name" value="60 KDA HEAT SHOCK PROTEIN, MITOCHONDRIAL"/>
    <property type="match status" value="1"/>
</dbReference>
<gene>
    <name evidence="8" type="primary">groL7</name>
    <name evidence="8" type="ORF">SAE02_41460</name>
</gene>
<dbReference type="InterPro" id="IPR027413">
    <property type="entry name" value="GROEL-like_equatorial_sf"/>
</dbReference>
<dbReference type="OrthoDB" id="7375651at2"/>
<dbReference type="Gene3D" id="3.30.260.10">
    <property type="entry name" value="TCP-1-like chaperonin intermediate domain"/>
    <property type="match status" value="1"/>
</dbReference>
<organism evidence="8 9">
    <name type="scientific">Skermanella aerolata</name>
    <dbReference type="NCBI Taxonomy" id="393310"/>
    <lineage>
        <taxon>Bacteria</taxon>
        <taxon>Pseudomonadati</taxon>
        <taxon>Pseudomonadota</taxon>
        <taxon>Alphaproteobacteria</taxon>
        <taxon>Rhodospirillales</taxon>
        <taxon>Azospirillaceae</taxon>
        <taxon>Skermanella</taxon>
    </lineage>
</organism>
<keyword evidence="2" id="KW-0547">Nucleotide-binding</keyword>
<dbReference type="InterPro" id="IPR027409">
    <property type="entry name" value="GroEL-like_apical_dom_sf"/>
</dbReference>
<dbReference type="GO" id="GO:0042026">
    <property type="term" value="P:protein refolding"/>
    <property type="evidence" value="ECO:0007669"/>
    <property type="project" value="InterPro"/>
</dbReference>
<evidence type="ECO:0000256" key="4">
    <source>
        <dbReference type="ARBA" id="ARBA00023186"/>
    </source>
</evidence>
<dbReference type="SUPFAM" id="SSF54849">
    <property type="entry name" value="GroEL-intermediate domain like"/>
    <property type="match status" value="1"/>
</dbReference>
<proteinExistence type="inferred from homology"/>
<dbReference type="FunFam" id="3.50.7.10:FF:000001">
    <property type="entry name" value="60 kDa chaperonin"/>
    <property type="match status" value="1"/>
</dbReference>
<dbReference type="AlphaFoldDB" id="A0A512DU50"/>
<dbReference type="Gene3D" id="3.50.7.10">
    <property type="entry name" value="GroEL"/>
    <property type="match status" value="1"/>
</dbReference>
<evidence type="ECO:0000313" key="9">
    <source>
        <dbReference type="Proteomes" id="UP000321523"/>
    </source>
</evidence>
<evidence type="ECO:0000256" key="5">
    <source>
        <dbReference type="ARBA" id="ARBA00023235"/>
    </source>
</evidence>
<dbReference type="GO" id="GO:0140662">
    <property type="term" value="F:ATP-dependent protein folding chaperone"/>
    <property type="evidence" value="ECO:0007669"/>
    <property type="project" value="InterPro"/>
</dbReference>
<dbReference type="InterPro" id="IPR001844">
    <property type="entry name" value="Cpn60/GroEL"/>
</dbReference>
<dbReference type="GO" id="GO:0016853">
    <property type="term" value="F:isomerase activity"/>
    <property type="evidence" value="ECO:0007669"/>
    <property type="project" value="UniProtKB-KW"/>
</dbReference>
<accession>A0A512DU50</accession>
<name>A0A512DU50_9PROT</name>
<keyword evidence="3" id="KW-0067">ATP-binding</keyword>
<dbReference type="InterPro" id="IPR002423">
    <property type="entry name" value="Cpn60/GroEL/TCP-1"/>
</dbReference>
<dbReference type="EMBL" id="BJYZ01000019">
    <property type="protein sequence ID" value="GEO39998.1"/>
    <property type="molecule type" value="Genomic_DNA"/>
</dbReference>
<dbReference type="Pfam" id="PF00118">
    <property type="entry name" value="Cpn60_TCP1"/>
    <property type="match status" value="1"/>
</dbReference>
<dbReference type="SUPFAM" id="SSF52029">
    <property type="entry name" value="GroEL apical domain-like"/>
    <property type="match status" value="1"/>
</dbReference>
<dbReference type="SUPFAM" id="SSF48592">
    <property type="entry name" value="GroEL equatorial domain-like"/>
    <property type="match status" value="1"/>
</dbReference>
<keyword evidence="9" id="KW-1185">Reference proteome</keyword>
<evidence type="ECO:0000256" key="2">
    <source>
        <dbReference type="ARBA" id="ARBA00022741"/>
    </source>
</evidence>
<keyword evidence="5" id="KW-0413">Isomerase</keyword>
<comment type="similarity">
    <text evidence="1 6">Belongs to the chaperonin (HSP60) family.</text>
</comment>
<evidence type="ECO:0000256" key="6">
    <source>
        <dbReference type="RuleBase" id="RU000418"/>
    </source>
</evidence>
<comment type="caution">
    <text evidence="8">The sequence shown here is derived from an EMBL/GenBank/DDBJ whole genome shotgun (WGS) entry which is preliminary data.</text>
</comment>
<evidence type="ECO:0000256" key="7">
    <source>
        <dbReference type="RuleBase" id="RU000419"/>
    </source>
</evidence>
<sequence length="525" mass="54220">MDMTARIVRLNGAALGPLMHGVDLVADLVSATIGPAGRAVLTGRTHTAPIMLRGGYAVAQEVELDEPGYRAGISAMRDVAWRTSDKVGDGTSTAILIARAVMKGGIQALRSGVSPVELEPALCAHGEAVAAELRSLARPPAGDGDLLGLAIRAAGGDIVVGTLAAEAHRKVGESGVVIVQEGQGAEDHLDIQSGLHFDEGWLSPHFATDPEGRGAEIDDALILLHHGRIEALKPLLPVLEMMAKAGRGLVICAGGVGGEALATLILNKERSGLKVAAVQAPGAGPWRMPMLEDIAAATGATVIADELGASLDRLRPAMLGRARSVRVSGKGVTITGGAGDPEAVRVRCQSIRHDIERARYLSFDREQHCRRLARLSAGVAKLHVGGRTPLEIRQRAERATAASAAIRAASGGVLPGGSAALLHAAQRARAVLPPGLIGRLVDRVFQEALQAPTEAITANAGLDGRAVAHRLAEDGTDHGFDVVRRSFVPGEELFEAADILITALRTGVSAGARLSGVGASVAECA</sequence>
<dbReference type="GO" id="GO:0005524">
    <property type="term" value="F:ATP binding"/>
    <property type="evidence" value="ECO:0007669"/>
    <property type="project" value="UniProtKB-KW"/>
</dbReference>
<dbReference type="Gene3D" id="1.10.560.10">
    <property type="entry name" value="GroEL-like equatorial domain"/>
    <property type="match status" value="1"/>
</dbReference>